<reference evidence="7 8" key="1">
    <citation type="submission" date="2017-06" db="EMBL/GenBank/DDBJ databases">
        <title>Draft genome sequence of anaerobic fermentative bacterium Anaeromicrobium sediminis DY2726D isolated from West Pacific Ocean sediments.</title>
        <authorList>
            <person name="Zeng X."/>
        </authorList>
    </citation>
    <scope>NUCLEOTIDE SEQUENCE [LARGE SCALE GENOMIC DNA]</scope>
    <source>
        <strain evidence="7 8">DY2726D</strain>
    </source>
</reference>
<dbReference type="InterPro" id="IPR018385">
    <property type="entry name" value="C4_dicarb_anaerob_car-like"/>
</dbReference>
<dbReference type="OrthoDB" id="255482at2"/>
<evidence type="ECO:0000256" key="3">
    <source>
        <dbReference type="ARBA" id="ARBA00022692"/>
    </source>
</evidence>
<feature type="transmembrane region" description="Helical" evidence="6">
    <location>
        <begin position="146"/>
        <end position="174"/>
    </location>
</feature>
<evidence type="ECO:0000256" key="4">
    <source>
        <dbReference type="ARBA" id="ARBA00022989"/>
    </source>
</evidence>
<comment type="subcellular location">
    <subcellularLocation>
        <location evidence="1">Cell membrane</location>
        <topology evidence="1">Multi-pass membrane protein</topology>
    </subcellularLocation>
</comment>
<feature type="transmembrane region" description="Helical" evidence="6">
    <location>
        <begin position="12"/>
        <end position="35"/>
    </location>
</feature>
<evidence type="ECO:0000256" key="1">
    <source>
        <dbReference type="ARBA" id="ARBA00004651"/>
    </source>
</evidence>
<dbReference type="AlphaFoldDB" id="A0A267MGB2"/>
<protein>
    <recommendedName>
        <fullName evidence="9">C4-dicarboxylate ABC transporter permease</fullName>
    </recommendedName>
</protein>
<dbReference type="EMBL" id="NIBG01000013">
    <property type="protein sequence ID" value="PAB58621.1"/>
    <property type="molecule type" value="Genomic_DNA"/>
</dbReference>
<feature type="transmembrane region" description="Helical" evidence="6">
    <location>
        <begin position="282"/>
        <end position="302"/>
    </location>
</feature>
<dbReference type="PANTHER" id="PTHR43652:SF2">
    <property type="entry name" value="BASIC AMINO ACID ANTIPORTER YFCC-RELATED"/>
    <property type="match status" value="1"/>
</dbReference>
<feature type="transmembrane region" description="Helical" evidence="6">
    <location>
        <begin position="259"/>
        <end position="276"/>
    </location>
</feature>
<gene>
    <name evidence="7" type="ORF">CCE28_14155</name>
</gene>
<dbReference type="GO" id="GO:0005886">
    <property type="term" value="C:plasma membrane"/>
    <property type="evidence" value="ECO:0007669"/>
    <property type="project" value="UniProtKB-SubCell"/>
</dbReference>
<dbReference type="Proteomes" id="UP000216024">
    <property type="component" value="Unassembled WGS sequence"/>
</dbReference>
<dbReference type="InterPro" id="IPR051679">
    <property type="entry name" value="DASS-Related_Transporters"/>
</dbReference>
<dbReference type="RefSeq" id="WP_095134386.1">
    <property type="nucleotide sequence ID" value="NZ_NIBG01000013.1"/>
</dbReference>
<dbReference type="Pfam" id="PF03606">
    <property type="entry name" value="DcuC"/>
    <property type="match status" value="1"/>
</dbReference>
<evidence type="ECO:0008006" key="9">
    <source>
        <dbReference type="Google" id="ProtNLM"/>
    </source>
</evidence>
<keyword evidence="3 6" id="KW-0812">Transmembrane</keyword>
<comment type="caution">
    <text evidence="7">The sequence shown here is derived from an EMBL/GenBank/DDBJ whole genome shotgun (WGS) entry which is preliminary data.</text>
</comment>
<feature type="transmembrane region" description="Helical" evidence="6">
    <location>
        <begin position="442"/>
        <end position="463"/>
    </location>
</feature>
<evidence type="ECO:0000313" key="8">
    <source>
        <dbReference type="Proteomes" id="UP000216024"/>
    </source>
</evidence>
<evidence type="ECO:0000256" key="2">
    <source>
        <dbReference type="ARBA" id="ARBA00022475"/>
    </source>
</evidence>
<accession>A0A267MGB2</accession>
<name>A0A267MGB2_9FIRM</name>
<evidence type="ECO:0000256" key="6">
    <source>
        <dbReference type="SAM" id="Phobius"/>
    </source>
</evidence>
<keyword evidence="2" id="KW-1003">Cell membrane</keyword>
<feature type="transmembrane region" description="Helical" evidence="6">
    <location>
        <begin position="201"/>
        <end position="223"/>
    </location>
</feature>
<feature type="transmembrane region" description="Helical" evidence="6">
    <location>
        <begin position="413"/>
        <end position="430"/>
    </location>
</feature>
<sequence length="468" mass="50431">MVDSKAKKEGKFKFPHAFVLLFAIIVFVGILTYIVPAGEYNRIEVNGRKVVDPTSFHYIDNTPVGIFDVFMAIPKGIQSGSFLIIMILIIGGAIKLFDGTGAIRAAILKLTDTIGEEKDSWVLASIMVFFAFLGGFPGMLEAAIPFAPLCIGIALTLGYDALVGICISLVPIAIGWTAGPSNPWTVGIGQSVAELPMFSGFGYRLVVLGVLLTASIAFVLRYAKKIKSDPTKSIVYGMDTKHLIENNHEKVEFTSRHKLILLTFIGTIIFIVVGALKWKWGIPQMCATYIIGAIIGGKFAGYNSDKIADELLEGGKAIFIGAMAVGVARGINVVMTDGHIADTIVYGISSLLKGMPPAITAVGMFAVQTLINFFIPSGSGQAMVTLPILIPVADIIHLNRQIAILAFQFGDGLSNLCYPTVGGLVAFLIYSKISFNKWFKFIFPFMIMVWALAILLLIGAALINFGPF</sequence>
<keyword evidence="4 6" id="KW-1133">Transmembrane helix</keyword>
<dbReference type="PANTHER" id="PTHR43652">
    <property type="entry name" value="BASIC AMINO ACID ANTIPORTER YFCC-RELATED"/>
    <property type="match status" value="1"/>
</dbReference>
<feature type="transmembrane region" description="Helical" evidence="6">
    <location>
        <begin position="314"/>
        <end position="335"/>
    </location>
</feature>
<feature type="transmembrane region" description="Helical" evidence="6">
    <location>
        <begin position="120"/>
        <end position="139"/>
    </location>
</feature>
<evidence type="ECO:0000256" key="5">
    <source>
        <dbReference type="ARBA" id="ARBA00023136"/>
    </source>
</evidence>
<proteinExistence type="predicted"/>
<evidence type="ECO:0000313" key="7">
    <source>
        <dbReference type="EMBL" id="PAB58621.1"/>
    </source>
</evidence>
<feature type="transmembrane region" description="Helical" evidence="6">
    <location>
        <begin position="82"/>
        <end position="108"/>
    </location>
</feature>
<organism evidence="7 8">
    <name type="scientific">Anaeromicrobium sediminis</name>
    <dbReference type="NCBI Taxonomy" id="1478221"/>
    <lineage>
        <taxon>Bacteria</taxon>
        <taxon>Bacillati</taxon>
        <taxon>Bacillota</taxon>
        <taxon>Clostridia</taxon>
        <taxon>Peptostreptococcales</taxon>
        <taxon>Thermotaleaceae</taxon>
        <taxon>Anaeromicrobium</taxon>
    </lineage>
</organism>
<keyword evidence="5 6" id="KW-0472">Membrane</keyword>
<keyword evidence="8" id="KW-1185">Reference proteome</keyword>